<dbReference type="NCBIfam" id="NF000222">
    <property type="entry name" value="FosX"/>
    <property type="match status" value="1"/>
</dbReference>
<accession>A0A498RAZ5</accession>
<dbReference type="InterPro" id="IPR037434">
    <property type="entry name" value="FosX"/>
</dbReference>
<keyword evidence="1" id="KW-0479">Metal-binding</keyword>
<name>A0A498RAZ5_9FIRM</name>
<gene>
    <name evidence="3" type="ORF">LUCI_3395</name>
</gene>
<dbReference type="Gene3D" id="3.10.180.10">
    <property type="entry name" value="2,3-Dihydroxybiphenyl 1,2-Dioxygenase, domain 1"/>
    <property type="match status" value="1"/>
</dbReference>
<dbReference type="InterPro" id="IPR037523">
    <property type="entry name" value="VOC_core"/>
</dbReference>
<keyword evidence="4" id="KW-1185">Reference proteome</keyword>
<dbReference type="InterPro" id="IPR051332">
    <property type="entry name" value="Fosfomycin_Res_Enzymes"/>
</dbReference>
<dbReference type="EMBL" id="UPPP01000083">
    <property type="protein sequence ID" value="VBB08130.1"/>
    <property type="molecule type" value="Genomic_DNA"/>
</dbReference>
<feature type="domain" description="VOC" evidence="2">
    <location>
        <begin position="4"/>
        <end position="122"/>
    </location>
</feature>
<dbReference type="Pfam" id="PF00903">
    <property type="entry name" value="Glyoxalase"/>
    <property type="match status" value="1"/>
</dbReference>
<dbReference type="GO" id="GO:0046872">
    <property type="term" value="F:metal ion binding"/>
    <property type="evidence" value="ECO:0007669"/>
    <property type="project" value="UniProtKB-KW"/>
</dbReference>
<protein>
    <submittedName>
        <fullName evidence="3">Glyoxalase/bleomycin resistance protein/dihydroxybiphenyl dioxygenase</fullName>
    </submittedName>
</protein>
<dbReference type="RefSeq" id="WP_122629033.1">
    <property type="nucleotide sequence ID" value="NZ_UPPP01000083.1"/>
</dbReference>
<evidence type="ECO:0000313" key="4">
    <source>
        <dbReference type="Proteomes" id="UP000277811"/>
    </source>
</evidence>
<dbReference type="Proteomes" id="UP000277811">
    <property type="component" value="Unassembled WGS sequence"/>
</dbReference>
<dbReference type="InterPro" id="IPR004360">
    <property type="entry name" value="Glyas_Fos-R_dOase_dom"/>
</dbReference>
<evidence type="ECO:0000259" key="2">
    <source>
        <dbReference type="PROSITE" id="PS51819"/>
    </source>
</evidence>
<dbReference type="CDD" id="cd08364">
    <property type="entry name" value="FosX"/>
    <property type="match status" value="1"/>
</dbReference>
<dbReference type="PANTHER" id="PTHR36113">
    <property type="entry name" value="LYASE, PUTATIVE-RELATED-RELATED"/>
    <property type="match status" value="1"/>
</dbReference>
<dbReference type="SUPFAM" id="SSF54593">
    <property type="entry name" value="Glyoxalase/Bleomycin resistance protein/Dihydroxybiphenyl dioxygenase"/>
    <property type="match status" value="1"/>
</dbReference>
<dbReference type="InterPro" id="IPR029068">
    <property type="entry name" value="Glyas_Bleomycin-R_OHBP_Dase"/>
</dbReference>
<dbReference type="PANTHER" id="PTHR36113:SF6">
    <property type="entry name" value="FOSFOMYCIN RESISTANCE PROTEIN FOSX"/>
    <property type="match status" value="1"/>
</dbReference>
<dbReference type="OrthoDB" id="192739at2"/>
<dbReference type="PROSITE" id="PS51819">
    <property type="entry name" value="VOC"/>
    <property type="match status" value="1"/>
</dbReference>
<evidence type="ECO:0000256" key="1">
    <source>
        <dbReference type="ARBA" id="ARBA00022723"/>
    </source>
</evidence>
<evidence type="ECO:0000313" key="3">
    <source>
        <dbReference type="EMBL" id="VBB08130.1"/>
    </source>
</evidence>
<dbReference type="GO" id="GO:0051213">
    <property type="term" value="F:dioxygenase activity"/>
    <property type="evidence" value="ECO:0007669"/>
    <property type="project" value="UniProtKB-KW"/>
</dbReference>
<organism evidence="3 4">
    <name type="scientific">Lucifera butyrica</name>
    <dbReference type="NCBI Taxonomy" id="1351585"/>
    <lineage>
        <taxon>Bacteria</taxon>
        <taxon>Bacillati</taxon>
        <taxon>Bacillota</taxon>
        <taxon>Negativicutes</taxon>
        <taxon>Veillonellales</taxon>
        <taxon>Veillonellaceae</taxon>
        <taxon>Lucifera</taxon>
    </lineage>
</organism>
<reference evidence="3 4" key="1">
    <citation type="submission" date="2018-06" db="EMBL/GenBank/DDBJ databases">
        <authorList>
            <person name="Strepis N."/>
        </authorList>
    </citation>
    <scope>NUCLEOTIDE SEQUENCE [LARGE SCALE GENOMIC DNA]</scope>
    <source>
        <strain evidence="3">LUCI</strain>
    </source>
</reference>
<dbReference type="AlphaFoldDB" id="A0A498RAZ5"/>
<keyword evidence="3" id="KW-0560">Oxidoreductase</keyword>
<keyword evidence="3" id="KW-0223">Dioxygenase</keyword>
<sequence length="133" mass="15607">MIEGISHLTFIVKDLERASEFFTAIFDAEEIYSSGDKTFSLSREKYFLINGLWICIMEGDPLSERTYNHVAFKIRDENFEDYKAGIQALGMEIRPSRPRIEGEGQSLYFYDFDNHLFELHTGSLSERLTRYIR</sequence>
<proteinExistence type="predicted"/>